<feature type="transmembrane region" description="Helical" evidence="2">
    <location>
        <begin position="149"/>
        <end position="168"/>
    </location>
</feature>
<dbReference type="InterPro" id="IPR007658">
    <property type="entry name" value="DUF594"/>
</dbReference>
<keyword evidence="2" id="KW-0812">Transmembrane</keyword>
<organism evidence="4 5">
    <name type="scientific">Urochloa decumbens</name>
    <dbReference type="NCBI Taxonomy" id="240449"/>
    <lineage>
        <taxon>Eukaryota</taxon>
        <taxon>Viridiplantae</taxon>
        <taxon>Streptophyta</taxon>
        <taxon>Embryophyta</taxon>
        <taxon>Tracheophyta</taxon>
        <taxon>Spermatophyta</taxon>
        <taxon>Magnoliopsida</taxon>
        <taxon>Liliopsida</taxon>
        <taxon>Poales</taxon>
        <taxon>Poaceae</taxon>
        <taxon>PACMAD clade</taxon>
        <taxon>Panicoideae</taxon>
        <taxon>Panicodae</taxon>
        <taxon>Paniceae</taxon>
        <taxon>Melinidinae</taxon>
        <taxon>Urochloa</taxon>
    </lineage>
</organism>
<protein>
    <recommendedName>
        <fullName evidence="3">DUF4220 domain-containing protein</fullName>
    </recommendedName>
</protein>
<evidence type="ECO:0000256" key="2">
    <source>
        <dbReference type="SAM" id="Phobius"/>
    </source>
</evidence>
<name>A0ABC9BUB6_9POAL</name>
<gene>
    <name evidence="4" type="ORF">URODEC1_LOCUS69051</name>
</gene>
<evidence type="ECO:0000256" key="1">
    <source>
        <dbReference type="SAM" id="MobiDB-lite"/>
    </source>
</evidence>
<evidence type="ECO:0000259" key="3">
    <source>
        <dbReference type="Pfam" id="PF13968"/>
    </source>
</evidence>
<keyword evidence="2" id="KW-0472">Membrane</keyword>
<sequence length="773" mass="87408">MDEDTAFALIVRFWNKWGLRISVLGSLVAYVVLSVLSGARRRSASGRWPSLVQWAVPLILGVAYEGAEMAATSSIGSLSLCDASEAEQEVVAFWGPFLLLHLGRPDNMTASTLEDNAFSLRKWAEMCLQFLGVSYTIWNYSYYNRGHNSRVLVVASYIMLMVGWTRYVERAWALSQAKLAASVVPTAAVVVDSTASSRGSGRELDDGEALLLAQDLFPTWRRALVDSSVSPESAKHTGEKIFSLGWKSMCKVVEMELSLMYEVLYTKALAAHMILPAYLVLRFVSIFGTGAATWIFWLHRNSEHGRHIINESFVAITYVLLGAAFAMDVVWLVRALGSTWTYGFLKTTKKWSWFRHKALCSGKWRQLHRAVVYLDPLWLLSLGTADPVRYRRWSGTIGRYNLLRECTTDPVRYRRCCRRLAAKIGLEETWYLTQLPKGVKKRLFERIRHILPTPDNHDGGAYTMVDITTCWGQETLRRAEKEELFAEDLPPKCAREFEEDVLMWHIATCIFLSRAMVRKLAAAGSSHAQAIEAMSEYLVFLVAQRRHMLPGLVLHSLLEETRKVLEDIWNRKDDRDAPKGKGTTASSSSHYTTSGKIKEKQLATLLRQKRINDPGWAGTDPGKGLVSDAVAIAGTLTKNSMSRKKVTQMLELIFNVWVDKLVYAGIRCARESHAKQLSLGGELTTVIWLVVHHAGPFQIGHPMPKEEKRTQEMETIEIIRKAEEKKRKKEDEEPPYFDLEGAQVPVLSIELEDLEDPEDAGDYETPVKYITLY</sequence>
<feature type="compositionally biased region" description="Low complexity" evidence="1">
    <location>
        <begin position="583"/>
        <end position="594"/>
    </location>
</feature>
<dbReference type="AlphaFoldDB" id="A0ABC9BUB6"/>
<proteinExistence type="predicted"/>
<feature type="transmembrane region" description="Helical" evidence="2">
    <location>
        <begin position="277"/>
        <end position="298"/>
    </location>
</feature>
<evidence type="ECO:0000313" key="5">
    <source>
        <dbReference type="Proteomes" id="UP001497457"/>
    </source>
</evidence>
<dbReference type="Pfam" id="PF04578">
    <property type="entry name" value="DUF594"/>
    <property type="match status" value="1"/>
</dbReference>
<keyword evidence="5" id="KW-1185">Reference proteome</keyword>
<accession>A0ABC9BUB6</accession>
<feature type="transmembrane region" description="Helical" evidence="2">
    <location>
        <begin position="318"/>
        <end position="345"/>
    </location>
</feature>
<evidence type="ECO:0000313" key="4">
    <source>
        <dbReference type="EMBL" id="CAL5008562.1"/>
    </source>
</evidence>
<keyword evidence="2" id="KW-1133">Transmembrane helix</keyword>
<feature type="domain" description="DUF4220" evidence="3">
    <location>
        <begin position="63"/>
        <end position="404"/>
    </location>
</feature>
<feature type="transmembrane region" description="Helical" evidence="2">
    <location>
        <begin position="17"/>
        <end position="39"/>
    </location>
</feature>
<dbReference type="PANTHER" id="PTHR31325">
    <property type="entry name" value="OS01G0798800 PROTEIN-RELATED"/>
    <property type="match status" value="1"/>
</dbReference>
<reference evidence="4 5" key="2">
    <citation type="submission" date="2024-10" db="EMBL/GenBank/DDBJ databases">
        <authorList>
            <person name="Ryan C."/>
        </authorList>
    </citation>
    <scope>NUCLEOTIDE SEQUENCE [LARGE SCALE GENOMIC DNA]</scope>
</reference>
<dbReference type="InterPro" id="IPR025315">
    <property type="entry name" value="DUF4220"/>
</dbReference>
<dbReference type="Pfam" id="PF13968">
    <property type="entry name" value="DUF4220"/>
    <property type="match status" value="1"/>
</dbReference>
<reference evidence="5" key="1">
    <citation type="submission" date="2024-06" db="EMBL/GenBank/DDBJ databases">
        <authorList>
            <person name="Ryan C."/>
        </authorList>
    </citation>
    <scope>NUCLEOTIDE SEQUENCE [LARGE SCALE GENOMIC DNA]</scope>
</reference>
<dbReference type="Proteomes" id="UP001497457">
    <property type="component" value="Chromosome 27b"/>
</dbReference>
<feature type="region of interest" description="Disordered" evidence="1">
    <location>
        <begin position="573"/>
        <end position="596"/>
    </location>
</feature>
<dbReference type="EMBL" id="OZ075137">
    <property type="protein sequence ID" value="CAL5008562.1"/>
    <property type="molecule type" value="Genomic_DNA"/>
</dbReference>